<evidence type="ECO:0000313" key="2">
    <source>
        <dbReference type="EMBL" id="KRG71074.1"/>
    </source>
</evidence>
<name>A0A0R0CX36_9GAMM</name>
<evidence type="ECO:0000256" key="1">
    <source>
        <dbReference type="SAM" id="Phobius"/>
    </source>
</evidence>
<keyword evidence="1" id="KW-0812">Transmembrane</keyword>
<dbReference type="RefSeq" id="WP_057657404.1">
    <property type="nucleotide sequence ID" value="NZ_LDJL01000004.1"/>
</dbReference>
<keyword evidence="1" id="KW-1133">Transmembrane helix</keyword>
<protein>
    <submittedName>
        <fullName evidence="2">Uncharacterized protein</fullName>
    </submittedName>
</protein>
<keyword evidence="3" id="KW-1185">Reference proteome</keyword>
<dbReference type="OrthoDB" id="5959052at2"/>
<keyword evidence="1" id="KW-0472">Membrane</keyword>
<comment type="caution">
    <text evidence="2">The sequence shown here is derived from an EMBL/GenBank/DDBJ whole genome shotgun (WGS) entry which is preliminary data.</text>
</comment>
<reference evidence="2 3" key="1">
    <citation type="submission" date="2015-05" db="EMBL/GenBank/DDBJ databases">
        <title>Genome sequencing and analysis of members of genus Stenotrophomonas.</title>
        <authorList>
            <person name="Patil P.P."/>
            <person name="Midha S."/>
            <person name="Patil P.B."/>
        </authorList>
    </citation>
    <scope>NUCLEOTIDE SEQUENCE [LARGE SCALE GENOMIC DNA]</scope>
    <source>
        <strain evidence="2 3">DSM 21858</strain>
    </source>
</reference>
<accession>A0A0R0CX36</accession>
<sequence>MHDTDVLRQLMLAVSRLAEGSDQQMRQAEQFAESVRQLQATQLEWVKQRQVEEGHFRQAMVQLFAEQQDRTEAALRPVIGKTWWGLVTVAAGFVLFYIGAWLLVDQQLQRLEEAQARADAAQVSAEVQQASQHVRITSCGGRACIAIDKNTPTWKSNGKEYVLVDGRPAD</sequence>
<dbReference type="Proteomes" id="UP000052052">
    <property type="component" value="Unassembled WGS sequence"/>
</dbReference>
<dbReference type="EMBL" id="LDJL01000004">
    <property type="protein sequence ID" value="KRG71074.1"/>
    <property type="molecule type" value="Genomic_DNA"/>
</dbReference>
<dbReference type="PATRIC" id="fig|344882.3.peg.2226"/>
<evidence type="ECO:0000313" key="3">
    <source>
        <dbReference type="Proteomes" id="UP000052052"/>
    </source>
</evidence>
<gene>
    <name evidence="2" type="ORF">ABB29_04450</name>
</gene>
<dbReference type="AlphaFoldDB" id="A0A0R0CX36"/>
<feature type="transmembrane region" description="Helical" evidence="1">
    <location>
        <begin position="83"/>
        <end position="104"/>
    </location>
</feature>
<proteinExistence type="predicted"/>
<organism evidence="2 3">
    <name type="scientific">Pseudoxanthomonas dokdonensis</name>
    <dbReference type="NCBI Taxonomy" id="344882"/>
    <lineage>
        <taxon>Bacteria</taxon>
        <taxon>Pseudomonadati</taxon>
        <taxon>Pseudomonadota</taxon>
        <taxon>Gammaproteobacteria</taxon>
        <taxon>Lysobacterales</taxon>
        <taxon>Lysobacteraceae</taxon>
        <taxon>Pseudoxanthomonas</taxon>
    </lineage>
</organism>